<dbReference type="Proteomes" id="UP001232445">
    <property type="component" value="Unassembled WGS sequence"/>
</dbReference>
<comment type="catalytic activity">
    <reaction evidence="9">
        <text>(7R,8S)-7,8-diammoniononanoate + CO2 + ATP = (4R,5S)-dethiobiotin + ADP + phosphate + 3 H(+)</text>
        <dbReference type="Rhea" id="RHEA:15805"/>
        <dbReference type="ChEBI" id="CHEBI:15378"/>
        <dbReference type="ChEBI" id="CHEBI:16526"/>
        <dbReference type="ChEBI" id="CHEBI:30616"/>
        <dbReference type="ChEBI" id="CHEBI:43474"/>
        <dbReference type="ChEBI" id="CHEBI:149469"/>
        <dbReference type="ChEBI" id="CHEBI:149473"/>
        <dbReference type="ChEBI" id="CHEBI:456216"/>
        <dbReference type="EC" id="6.3.3.3"/>
    </reaction>
</comment>
<dbReference type="InterPro" id="IPR027417">
    <property type="entry name" value="P-loop_NTPase"/>
</dbReference>
<comment type="cofactor">
    <cofactor evidence="9">
        <name>Mg(2+)</name>
        <dbReference type="ChEBI" id="CHEBI:18420"/>
    </cofactor>
</comment>
<keyword evidence="1 9" id="KW-0963">Cytoplasm</keyword>
<feature type="binding site" evidence="9">
    <location>
        <position position="17"/>
    </location>
    <ligand>
        <name>Mg(2+)</name>
        <dbReference type="ChEBI" id="CHEBI:18420"/>
    </ligand>
</feature>
<feature type="active site" evidence="9">
    <location>
        <position position="38"/>
    </location>
</feature>
<gene>
    <name evidence="9" type="primary">bioD</name>
    <name evidence="10" type="ORF">J2S00_001158</name>
</gene>
<keyword evidence="5 9" id="KW-0093">Biotin biosynthesis</keyword>
<comment type="pathway">
    <text evidence="9">Cofactor biosynthesis; biotin biosynthesis; biotin from 7,8-diaminononanoate: step 1/2.</text>
</comment>
<dbReference type="RefSeq" id="WP_307336605.1">
    <property type="nucleotide sequence ID" value="NZ_JAUSUQ010000003.1"/>
</dbReference>
<dbReference type="InterPro" id="IPR004472">
    <property type="entry name" value="DTB_synth_BioD"/>
</dbReference>
<evidence type="ECO:0000256" key="4">
    <source>
        <dbReference type="ARBA" id="ARBA00022741"/>
    </source>
</evidence>
<dbReference type="GO" id="GO:0004141">
    <property type="term" value="F:dethiobiotin synthase activity"/>
    <property type="evidence" value="ECO:0007669"/>
    <property type="project" value="UniProtKB-EC"/>
</dbReference>
<sequence length="231" mass="24975">MTKGFFITGTDTGVGKTFVAAALAAYLKQQGQDVGVFKPMMSGIQRENPHSDAFLLKTMSGDTNPVEQINPFQFDEPLAPYLAAKRAQREVSFVQLIEAWHQVRDSHAFFLVEGAGGLAVPMGPNYLVADVAKLIDLPLIVVARPNLGTINHTLLTLHFAQSKGLAVAGVIFNGYDPEAGDLAQDTNPSLLEEWSDVPVLGIIPRTEHHSAQALAALVAKCIDVEELYAYC</sequence>
<evidence type="ECO:0000313" key="10">
    <source>
        <dbReference type="EMBL" id="MDQ0338374.1"/>
    </source>
</evidence>
<dbReference type="PANTHER" id="PTHR43210:SF2">
    <property type="entry name" value="ATP-DEPENDENT DETHIOBIOTIN SYNTHETASE BIOD 2"/>
    <property type="match status" value="1"/>
</dbReference>
<proteinExistence type="inferred from homology"/>
<reference evidence="10 11" key="1">
    <citation type="submission" date="2023-07" db="EMBL/GenBank/DDBJ databases">
        <title>Genomic Encyclopedia of Type Strains, Phase IV (KMG-IV): sequencing the most valuable type-strain genomes for metagenomic binning, comparative biology and taxonomic classification.</title>
        <authorList>
            <person name="Goeker M."/>
        </authorList>
    </citation>
    <scope>NUCLEOTIDE SEQUENCE [LARGE SCALE GENOMIC DNA]</scope>
    <source>
        <strain evidence="10 11">DSM 17740</strain>
    </source>
</reference>
<feature type="binding site" evidence="9">
    <location>
        <begin position="13"/>
        <end position="18"/>
    </location>
    <ligand>
        <name>ATP</name>
        <dbReference type="ChEBI" id="CHEBI:30616"/>
    </ligand>
</feature>
<dbReference type="PIRSF" id="PIRSF006755">
    <property type="entry name" value="DTB_synth"/>
    <property type="match status" value="1"/>
</dbReference>
<dbReference type="Gene3D" id="3.40.50.300">
    <property type="entry name" value="P-loop containing nucleotide triphosphate hydrolases"/>
    <property type="match status" value="1"/>
</dbReference>
<keyword evidence="2 9" id="KW-0436">Ligase</keyword>
<dbReference type="HAMAP" id="MF_00336">
    <property type="entry name" value="BioD"/>
    <property type="match status" value="1"/>
</dbReference>
<comment type="function">
    <text evidence="9">Catalyzes a mechanistically unusual reaction, the ATP-dependent insertion of CO2 between the N7 and N8 nitrogen atoms of 7,8-diaminopelargonic acid (DAPA, also called 7,8-diammoniononanoate) to form a ureido ring.</text>
</comment>
<feature type="binding site" evidence="9">
    <location>
        <position position="113"/>
    </location>
    <ligand>
        <name>Mg(2+)</name>
        <dbReference type="ChEBI" id="CHEBI:18420"/>
    </ligand>
</feature>
<evidence type="ECO:0000256" key="9">
    <source>
        <dbReference type="HAMAP-Rule" id="MF_00336"/>
    </source>
</evidence>
<evidence type="ECO:0000313" key="11">
    <source>
        <dbReference type="Proteomes" id="UP001232445"/>
    </source>
</evidence>
<comment type="caution">
    <text evidence="10">The sequence shown here is derived from an EMBL/GenBank/DDBJ whole genome shotgun (WGS) entry which is preliminary data.</text>
</comment>
<feature type="binding site" evidence="9">
    <location>
        <begin position="204"/>
        <end position="206"/>
    </location>
    <ligand>
        <name>ATP</name>
        <dbReference type="ChEBI" id="CHEBI:30616"/>
    </ligand>
</feature>
<comment type="caution">
    <text evidence="9">Lacks conserved residue(s) required for the propagation of feature annotation.</text>
</comment>
<keyword evidence="6 9" id="KW-0067">ATP-binding</keyword>
<organism evidence="10 11">
    <name type="scientific">Caldalkalibacillus uzonensis</name>
    <dbReference type="NCBI Taxonomy" id="353224"/>
    <lineage>
        <taxon>Bacteria</taxon>
        <taxon>Bacillati</taxon>
        <taxon>Bacillota</taxon>
        <taxon>Bacilli</taxon>
        <taxon>Bacillales</taxon>
        <taxon>Bacillaceae</taxon>
        <taxon>Caldalkalibacillus</taxon>
    </lineage>
</organism>
<keyword evidence="11" id="KW-1185">Reference proteome</keyword>
<evidence type="ECO:0000256" key="3">
    <source>
        <dbReference type="ARBA" id="ARBA00022723"/>
    </source>
</evidence>
<comment type="similarity">
    <text evidence="9">Belongs to the dethiobiotin synthetase family.</text>
</comment>
<dbReference type="EC" id="6.3.3.3" evidence="9"/>
<dbReference type="PANTHER" id="PTHR43210">
    <property type="entry name" value="DETHIOBIOTIN SYNTHETASE"/>
    <property type="match status" value="1"/>
</dbReference>
<keyword evidence="4 9" id="KW-0547">Nucleotide-binding</keyword>
<evidence type="ECO:0000256" key="7">
    <source>
        <dbReference type="ARBA" id="ARBA00022842"/>
    </source>
</evidence>
<feature type="binding site" evidence="9">
    <location>
        <position position="52"/>
    </location>
    <ligand>
        <name>ATP</name>
        <dbReference type="ChEBI" id="CHEBI:30616"/>
    </ligand>
</feature>
<feature type="binding site" evidence="9">
    <location>
        <position position="52"/>
    </location>
    <ligand>
        <name>Mg(2+)</name>
        <dbReference type="ChEBI" id="CHEBI:18420"/>
    </ligand>
</feature>
<comment type="subunit">
    <text evidence="9">Homodimer.</text>
</comment>
<name>A0ABU0CR67_9BACI</name>
<evidence type="ECO:0000256" key="2">
    <source>
        <dbReference type="ARBA" id="ARBA00022598"/>
    </source>
</evidence>
<feature type="binding site" evidence="9">
    <location>
        <begin position="113"/>
        <end position="116"/>
    </location>
    <ligand>
        <name>ATP</name>
        <dbReference type="ChEBI" id="CHEBI:30616"/>
    </ligand>
</feature>
<evidence type="ECO:0000256" key="5">
    <source>
        <dbReference type="ARBA" id="ARBA00022756"/>
    </source>
</evidence>
<dbReference type="CDD" id="cd03109">
    <property type="entry name" value="DTBS"/>
    <property type="match status" value="1"/>
</dbReference>
<comment type="catalytic activity">
    <reaction evidence="8">
        <text>(7R,8S)-8-amino-7-(carboxyamino)nonanoate + ATP = (4R,5S)-dethiobiotin + ADP + phosphate + H(+)</text>
        <dbReference type="Rhea" id="RHEA:63684"/>
        <dbReference type="ChEBI" id="CHEBI:15378"/>
        <dbReference type="ChEBI" id="CHEBI:30616"/>
        <dbReference type="ChEBI" id="CHEBI:43474"/>
        <dbReference type="ChEBI" id="CHEBI:149470"/>
        <dbReference type="ChEBI" id="CHEBI:149473"/>
        <dbReference type="ChEBI" id="CHEBI:456216"/>
    </reaction>
</comment>
<keyword evidence="7 9" id="KW-0460">Magnesium</keyword>
<dbReference type="SUPFAM" id="SSF52540">
    <property type="entry name" value="P-loop containing nucleoside triphosphate hydrolases"/>
    <property type="match status" value="1"/>
</dbReference>
<keyword evidence="3 9" id="KW-0479">Metal-binding</keyword>
<accession>A0ABU0CR67</accession>
<dbReference type="Pfam" id="PF13500">
    <property type="entry name" value="AAA_26"/>
    <property type="match status" value="1"/>
</dbReference>
<dbReference type="NCBIfam" id="TIGR00347">
    <property type="entry name" value="bioD"/>
    <property type="match status" value="1"/>
</dbReference>
<evidence type="ECO:0000256" key="1">
    <source>
        <dbReference type="ARBA" id="ARBA00022490"/>
    </source>
</evidence>
<evidence type="ECO:0000256" key="6">
    <source>
        <dbReference type="ARBA" id="ARBA00022840"/>
    </source>
</evidence>
<dbReference type="EMBL" id="JAUSUQ010000003">
    <property type="protein sequence ID" value="MDQ0338374.1"/>
    <property type="molecule type" value="Genomic_DNA"/>
</dbReference>
<feature type="binding site" evidence="9">
    <location>
        <position position="42"/>
    </location>
    <ligand>
        <name>substrate</name>
    </ligand>
</feature>
<comment type="subcellular location">
    <subcellularLocation>
        <location evidence="9">Cytoplasm</location>
    </subcellularLocation>
</comment>
<evidence type="ECO:0000256" key="8">
    <source>
        <dbReference type="ARBA" id="ARBA00047386"/>
    </source>
</evidence>
<protein>
    <recommendedName>
        <fullName evidence="9">ATP-dependent dethiobiotin synthetase BioD</fullName>
        <ecNumber evidence="9">6.3.3.3</ecNumber>
    </recommendedName>
    <alternativeName>
        <fullName evidence="9">DTB synthetase</fullName>
        <shortName evidence="9">DTBS</shortName>
    </alternativeName>
    <alternativeName>
        <fullName evidence="9">Dethiobiotin synthase</fullName>
    </alternativeName>
</protein>